<dbReference type="EMBL" id="CM042888">
    <property type="protein sequence ID" value="KAI4326306.1"/>
    <property type="molecule type" value="Genomic_DNA"/>
</dbReference>
<gene>
    <name evidence="1" type="ORF">MLD38_031632</name>
</gene>
<proteinExistence type="predicted"/>
<comment type="caution">
    <text evidence="1">The sequence shown here is derived from an EMBL/GenBank/DDBJ whole genome shotgun (WGS) entry which is preliminary data.</text>
</comment>
<dbReference type="Proteomes" id="UP001057402">
    <property type="component" value="Chromosome 9"/>
</dbReference>
<keyword evidence="2" id="KW-1185">Reference proteome</keyword>
<reference evidence="2" key="1">
    <citation type="journal article" date="2023" name="Front. Plant Sci.">
        <title>Chromosomal-level genome assembly of Melastoma candidum provides insights into trichome evolution.</title>
        <authorList>
            <person name="Zhong Y."/>
            <person name="Wu W."/>
            <person name="Sun C."/>
            <person name="Zou P."/>
            <person name="Liu Y."/>
            <person name="Dai S."/>
            <person name="Zhou R."/>
        </authorList>
    </citation>
    <scope>NUCLEOTIDE SEQUENCE [LARGE SCALE GENOMIC DNA]</scope>
</reference>
<evidence type="ECO:0000313" key="2">
    <source>
        <dbReference type="Proteomes" id="UP001057402"/>
    </source>
</evidence>
<protein>
    <submittedName>
        <fullName evidence="1">Uncharacterized protein</fullName>
    </submittedName>
</protein>
<name>A0ACB9MRI4_9MYRT</name>
<organism evidence="1 2">
    <name type="scientific">Melastoma candidum</name>
    <dbReference type="NCBI Taxonomy" id="119954"/>
    <lineage>
        <taxon>Eukaryota</taxon>
        <taxon>Viridiplantae</taxon>
        <taxon>Streptophyta</taxon>
        <taxon>Embryophyta</taxon>
        <taxon>Tracheophyta</taxon>
        <taxon>Spermatophyta</taxon>
        <taxon>Magnoliopsida</taxon>
        <taxon>eudicotyledons</taxon>
        <taxon>Gunneridae</taxon>
        <taxon>Pentapetalae</taxon>
        <taxon>rosids</taxon>
        <taxon>malvids</taxon>
        <taxon>Myrtales</taxon>
        <taxon>Melastomataceae</taxon>
        <taxon>Melastomatoideae</taxon>
        <taxon>Melastomateae</taxon>
        <taxon>Melastoma</taxon>
    </lineage>
</organism>
<sequence length="293" mass="32136">MDRDDSLNMRNWGYYEPTPAFRGHMGLQLMSSLPERSFLDSRTASVMAAASGNSNGGGGSFHQRDVGSSHSLYSTDYARDAWLNQRDKFLNVLSGSSYSMLPETSVVQHHMQLAQLQPDLAKNESKVKVEEAVGEVDGAGPCSTKKRQGNKGPKSPKPKKPKRGPRPPRSETNPSAPRARSVMKCTELVINGITMDISSIPIPVCSCTGAPQQCYRWGSGGWQSACCTTNESKYPLPMSQKRRGARIAGRKMSIGAFKKVLEKLAAEGYNFANPIDLKSHWAKHGTNKFVTIR</sequence>
<accession>A0ACB9MRI4</accession>
<evidence type="ECO:0000313" key="1">
    <source>
        <dbReference type="EMBL" id="KAI4326306.1"/>
    </source>
</evidence>